<evidence type="ECO:0000313" key="5">
    <source>
        <dbReference type="EMBL" id="GGA08641.1"/>
    </source>
</evidence>
<dbReference type="RefSeq" id="WP_188670713.1">
    <property type="nucleotide sequence ID" value="NZ_BMKA01000001.1"/>
</dbReference>
<dbReference type="Proteomes" id="UP000628017">
    <property type="component" value="Unassembled WGS sequence"/>
</dbReference>
<keyword evidence="2 5" id="KW-0808">Transferase</keyword>
<gene>
    <name evidence="5" type="ORF">GCM10011498_05680</name>
</gene>
<comment type="caution">
    <text evidence="5">The sequence shown here is derived from an EMBL/GenBank/DDBJ whole genome shotgun (WGS) entry which is preliminary data.</text>
</comment>
<dbReference type="NCBIfam" id="NF006045">
    <property type="entry name" value="PRK08190.1"/>
    <property type="match status" value="1"/>
</dbReference>
<evidence type="ECO:0000256" key="1">
    <source>
        <dbReference type="ARBA" id="ARBA00005656"/>
    </source>
</evidence>
<accession>A0A916QSG5</accession>
<dbReference type="PANTHER" id="PTHR43356">
    <property type="entry name" value="PHOSPHATE ACETYLTRANSFERASE"/>
    <property type="match status" value="1"/>
</dbReference>
<evidence type="ECO:0000256" key="3">
    <source>
        <dbReference type="ARBA" id="ARBA00023315"/>
    </source>
</evidence>
<proteinExistence type="inferred from homology"/>
<evidence type="ECO:0000256" key="2">
    <source>
        <dbReference type="ARBA" id="ARBA00022679"/>
    </source>
</evidence>
<feature type="domain" description="Phosphate acetyl/butaryl transferase" evidence="4">
    <location>
        <begin position="90"/>
        <end position="307"/>
    </location>
</feature>
<dbReference type="GO" id="GO:0016746">
    <property type="term" value="F:acyltransferase activity"/>
    <property type="evidence" value="ECO:0007669"/>
    <property type="project" value="UniProtKB-KW"/>
</dbReference>
<dbReference type="PIRSF" id="PIRSF000428">
    <property type="entry name" value="P_Ac_trans"/>
    <property type="match status" value="1"/>
</dbReference>
<comment type="similarity">
    <text evidence="1">Belongs to the phosphate acetyltransferase and butyryltransferase family.</text>
</comment>
<organism evidence="5 6">
    <name type="scientific">Neptunicoccus cionae</name>
    <dbReference type="NCBI Taxonomy" id="2035344"/>
    <lineage>
        <taxon>Bacteria</taxon>
        <taxon>Pseudomonadati</taxon>
        <taxon>Pseudomonadota</taxon>
        <taxon>Alphaproteobacteria</taxon>
        <taxon>Rhodobacterales</taxon>
        <taxon>Paracoccaceae</taxon>
        <taxon>Neptunicoccus</taxon>
    </lineage>
</organism>
<dbReference type="InterPro" id="IPR012147">
    <property type="entry name" value="P_Ac_Bu_trans"/>
</dbReference>
<reference evidence="5" key="1">
    <citation type="journal article" date="2014" name="Int. J. Syst. Evol. Microbiol.">
        <title>Complete genome sequence of Corynebacterium casei LMG S-19264T (=DSM 44701T), isolated from a smear-ripened cheese.</title>
        <authorList>
            <consortium name="US DOE Joint Genome Institute (JGI-PGF)"/>
            <person name="Walter F."/>
            <person name="Albersmeier A."/>
            <person name="Kalinowski J."/>
            <person name="Ruckert C."/>
        </authorList>
    </citation>
    <scope>NUCLEOTIDE SEQUENCE</scope>
    <source>
        <strain evidence="5">CGMCC 1.15880</strain>
    </source>
</reference>
<protein>
    <submittedName>
        <fullName evidence="5">Phosphate acetyl/butyryl transferase</fullName>
    </submittedName>
</protein>
<evidence type="ECO:0000259" key="4">
    <source>
        <dbReference type="Pfam" id="PF01515"/>
    </source>
</evidence>
<name>A0A916QSG5_9RHOB</name>
<keyword evidence="3" id="KW-0012">Acyltransferase</keyword>
<dbReference type="EMBL" id="BMKA01000001">
    <property type="protein sequence ID" value="GGA08641.1"/>
    <property type="molecule type" value="Genomic_DNA"/>
</dbReference>
<dbReference type="AlphaFoldDB" id="A0A916QSG5"/>
<dbReference type="SUPFAM" id="SSF53659">
    <property type="entry name" value="Isocitrate/Isopropylmalate dehydrogenase-like"/>
    <property type="match status" value="1"/>
</dbReference>
<sequence length="312" mass="32239">MTRKRSAFLSSTAPDCPPTLIAQAAQGTPPRVAIARAGAPLPMQAAKEATEAGIMTPVFVGEADAIRAEAETLGWDISGYALHDTSGESEAATLAASLCGSGQADVLMKGHLHTDQFMKGVLARDNGLRTTDRLVHVFHITPPNHDTPLLISDAAVNVTPDLKTRQSAVHAVVKLARARGIERPKVAFLSATESAIPSVPSSMEAAELCDWAREEISGADFSGPLALDLVLSPQAAEIKGLDDDPVAGQADCLVVPDIVSGNAIFKSLVYLSGGCAAGVVMGAKVPVLLTSRADPPAARLASAALAAILTRT</sequence>
<dbReference type="InterPro" id="IPR002505">
    <property type="entry name" value="PTA_PTB"/>
</dbReference>
<dbReference type="Gene3D" id="3.40.718.10">
    <property type="entry name" value="Isopropylmalate Dehydrogenase"/>
    <property type="match status" value="1"/>
</dbReference>
<dbReference type="PANTHER" id="PTHR43356:SF2">
    <property type="entry name" value="PHOSPHATE ACETYLTRANSFERASE"/>
    <property type="match status" value="1"/>
</dbReference>
<dbReference type="Pfam" id="PF01515">
    <property type="entry name" value="PTA_PTB"/>
    <property type="match status" value="1"/>
</dbReference>
<keyword evidence="6" id="KW-1185">Reference proteome</keyword>
<reference evidence="5" key="2">
    <citation type="submission" date="2020-09" db="EMBL/GenBank/DDBJ databases">
        <authorList>
            <person name="Sun Q."/>
            <person name="Zhou Y."/>
        </authorList>
    </citation>
    <scope>NUCLEOTIDE SEQUENCE</scope>
    <source>
        <strain evidence="5">CGMCC 1.15880</strain>
    </source>
</reference>
<evidence type="ECO:0000313" key="6">
    <source>
        <dbReference type="Proteomes" id="UP000628017"/>
    </source>
</evidence>
<dbReference type="InterPro" id="IPR050500">
    <property type="entry name" value="Phos_Acetyltrans/Butyryltrans"/>
</dbReference>